<evidence type="ECO:0000256" key="1">
    <source>
        <dbReference type="ARBA" id="ARBA00008861"/>
    </source>
</evidence>
<feature type="compositionally biased region" description="Pro residues" evidence="4">
    <location>
        <begin position="12"/>
        <end position="28"/>
    </location>
</feature>
<comment type="caution">
    <text evidence="6">The sequence shown here is derived from an EMBL/GenBank/DDBJ whole genome shotgun (WGS) entry which is preliminary data.</text>
</comment>
<feature type="region of interest" description="Disordered" evidence="4">
    <location>
        <begin position="1"/>
        <end position="76"/>
    </location>
</feature>
<proteinExistence type="inferred from homology"/>
<feature type="compositionally biased region" description="Acidic residues" evidence="4">
    <location>
        <begin position="1"/>
        <end position="10"/>
    </location>
</feature>
<dbReference type="GO" id="GO:0016740">
    <property type="term" value="F:transferase activity"/>
    <property type="evidence" value="ECO:0007669"/>
    <property type="project" value="UniProtKB-KW"/>
</dbReference>
<accession>A0A1V6U0P1</accession>
<dbReference type="OrthoDB" id="3262926at2759"/>
<evidence type="ECO:0000313" key="7">
    <source>
        <dbReference type="Proteomes" id="UP000191285"/>
    </source>
</evidence>
<dbReference type="PANTHER" id="PTHR31544:SF4">
    <property type="entry name" value="GAMMA-GLUTAMYLCYCLOTRANSFERASE-RELATED"/>
    <property type="match status" value="1"/>
</dbReference>
<evidence type="ECO:0000256" key="4">
    <source>
        <dbReference type="SAM" id="MobiDB-lite"/>
    </source>
</evidence>
<gene>
    <name evidence="6" type="ORF">PENSTE_c001G08427</name>
</gene>
<keyword evidence="2" id="KW-0808">Transferase</keyword>
<dbReference type="Pfam" id="PF06094">
    <property type="entry name" value="GGACT"/>
    <property type="match status" value="1"/>
</dbReference>
<dbReference type="EMBL" id="MLKD01000001">
    <property type="protein sequence ID" value="OQE32112.1"/>
    <property type="molecule type" value="Genomic_DNA"/>
</dbReference>
<protein>
    <recommendedName>
        <fullName evidence="3">Putative gamma-glutamylcyclotransferase</fullName>
    </recommendedName>
</protein>
<evidence type="ECO:0000256" key="3">
    <source>
        <dbReference type="ARBA" id="ARBA00030602"/>
    </source>
</evidence>
<dbReference type="CDD" id="cd06661">
    <property type="entry name" value="GGCT_like"/>
    <property type="match status" value="1"/>
</dbReference>
<dbReference type="Proteomes" id="UP000191285">
    <property type="component" value="Unassembled WGS sequence"/>
</dbReference>
<dbReference type="PANTHER" id="PTHR31544">
    <property type="entry name" value="AIG2-LIKE PROTEIN D"/>
    <property type="match status" value="1"/>
</dbReference>
<feature type="domain" description="Gamma-glutamylcyclotransferase AIG2-like" evidence="5">
    <location>
        <begin position="116"/>
        <end position="216"/>
    </location>
</feature>
<dbReference type="InterPro" id="IPR009288">
    <property type="entry name" value="AIG2-like_dom"/>
</dbReference>
<evidence type="ECO:0000256" key="2">
    <source>
        <dbReference type="ARBA" id="ARBA00022679"/>
    </source>
</evidence>
<evidence type="ECO:0000259" key="5">
    <source>
        <dbReference type="Pfam" id="PF06094"/>
    </source>
</evidence>
<dbReference type="InterPro" id="IPR045038">
    <property type="entry name" value="AIG2-like"/>
</dbReference>
<reference evidence="7" key="1">
    <citation type="journal article" date="2017" name="Nat. Microbiol.">
        <title>Global analysis of biosynthetic gene clusters reveals vast potential of secondary metabolite production in Penicillium species.</title>
        <authorList>
            <person name="Nielsen J.C."/>
            <person name="Grijseels S."/>
            <person name="Prigent S."/>
            <person name="Ji B."/>
            <person name="Dainat J."/>
            <person name="Nielsen K.F."/>
            <person name="Frisvad J.C."/>
            <person name="Workman M."/>
            <person name="Nielsen J."/>
        </authorList>
    </citation>
    <scope>NUCLEOTIDE SEQUENCE [LARGE SCALE GENOMIC DNA]</scope>
    <source>
        <strain evidence="7">IBT 24891</strain>
    </source>
</reference>
<dbReference type="InterPro" id="IPR013024">
    <property type="entry name" value="GGCT-like"/>
</dbReference>
<dbReference type="InterPro" id="IPR036568">
    <property type="entry name" value="GGCT-like_sf"/>
</dbReference>
<dbReference type="STRING" id="303698.A0A1V6U0P1"/>
<sequence length="245" mass="26769">MSDKEGDDEAPGSPPPLTLSPSSTPPSSPEQSNASLSTESPPRSPTQSPPSSTTESPPHSPTQSPPPPPTGYEFLPPGFKVSKFVQKLEAAPPGYFFEPESPPDDIDPFAAPTGPYFFYGTLAAPAMLQNILGLETEPEFRPATITGYEIKRWGPYPALLNAPEKVVHGYVYHVESGEDGERLATYETENYETKPCRIDYVDGNEPANDFGWVFKFAGNVEDLRDGTFDLEGLRRNMERVASVSR</sequence>
<comment type="similarity">
    <text evidence="1">Belongs to the gamma-glutamylcyclotransferase family.</text>
</comment>
<keyword evidence="7" id="KW-1185">Reference proteome</keyword>
<organism evidence="6 7">
    <name type="scientific">Penicillium steckii</name>
    <dbReference type="NCBI Taxonomy" id="303698"/>
    <lineage>
        <taxon>Eukaryota</taxon>
        <taxon>Fungi</taxon>
        <taxon>Dikarya</taxon>
        <taxon>Ascomycota</taxon>
        <taxon>Pezizomycotina</taxon>
        <taxon>Eurotiomycetes</taxon>
        <taxon>Eurotiomycetidae</taxon>
        <taxon>Eurotiales</taxon>
        <taxon>Aspergillaceae</taxon>
        <taxon>Penicillium</taxon>
    </lineage>
</organism>
<name>A0A1V6U0P1_9EURO</name>
<evidence type="ECO:0000313" key="6">
    <source>
        <dbReference type="EMBL" id="OQE32112.1"/>
    </source>
</evidence>
<dbReference type="AlphaFoldDB" id="A0A1V6U0P1"/>
<feature type="compositionally biased region" description="Pro residues" evidence="4">
    <location>
        <begin position="58"/>
        <end position="70"/>
    </location>
</feature>
<dbReference type="Gene3D" id="3.10.490.10">
    <property type="entry name" value="Gamma-glutamyl cyclotransferase-like"/>
    <property type="match status" value="1"/>
</dbReference>
<dbReference type="SUPFAM" id="SSF110857">
    <property type="entry name" value="Gamma-glutamyl cyclotransferase-like"/>
    <property type="match status" value="1"/>
</dbReference>